<dbReference type="Gene3D" id="3.90.1100.10">
    <property type="match status" value="2"/>
</dbReference>
<keyword evidence="7 9" id="KW-0804">Transcription</keyword>
<dbReference type="Pfam" id="PF00562">
    <property type="entry name" value="RNA_pol_Rpb2_6"/>
    <property type="match status" value="1"/>
</dbReference>
<dbReference type="PANTHER" id="PTHR20856">
    <property type="entry name" value="DNA-DIRECTED RNA POLYMERASE I SUBUNIT 2"/>
    <property type="match status" value="1"/>
</dbReference>
<evidence type="ECO:0000256" key="5">
    <source>
        <dbReference type="ARBA" id="ARBA00022723"/>
    </source>
</evidence>
<evidence type="ECO:0000256" key="1">
    <source>
        <dbReference type="ARBA" id="ARBA00006835"/>
    </source>
</evidence>
<sequence>MDKDRLDEDDIWKICSVFFATHPLVAAQISSFDNFLHKALPAYLKSVDMQFTWKVPNGISLQSKETSNDLVRFTFSFDNISPSRPSLDKRLLFPNECRIRNLTYATDISADMTMRIYNITVDADGHKIKYIDDEKPFLEYTVKADLVRIPVMLRSSLCNLSQSDLYSSGAADVSEHQECLFDQGGYFVVEGGEKVVVGSEKMRPNHVFVVEDHEQQYSHRTEVKCHRALGAITTASIIIRRLARRSKPSNQMQYSHPNGALLVDIGSKIKDIPICILFRALGICNDGDIIKLCVGDYQADPQMVQLLLPSLKDLDDVTTEADAAEFIGRRHIDTMGRPKLERVARVRESILQREFLPHMGVRVEDRERKAKFLGYVVHKTLEAVLGRRRLDDRDHYANKRLVLAGELLGDLFRQKFYAKQAGFRSYLKATLKREARNARKSARRGARGRTNTVDFSPEFLLNAIRTVFYEDVSNTMRKALATGNFNADGRLGNRVGLSQVLDRLTYAAALSHLRRVSVTSAVGAKMKTPHYLHATSWGKMCPSETPEGGNIGIVKNMALMSYISGGCDRSSVKETLTQMEVQDIQDISPHALFYPSNVCVLLDGELVGVYTNPEAKALSSQKDEEFRDDFSEDEEDEDALFGDDDEAIDVAQKLIQCRRSGTIPMEVSIVYDRMNRELRISTDPGRIMHPVFIVDRDEDRNCLDIRIKSRQLREWVKLYKSEDIWNLLVPRYDASAVVSTEGMKREAVLEFIDAEEEEVAMLAFDVKDIYDANDAAALQPSHKNYKPLPCYTHAEIHPAMILGALASIIPFPDHNQSPRNTYQCAMGKQAMGVYATNFHQRYDTTANVLYYPQKPLVVTKALKYVKFDQLPAGQNAVVAIACYGGYNQEDSLILNQYSVDRGLFRSVVFHTYRETLKRLQTDREAKARFENPLKNIDSIRGGRHLEHSKTEYHCLDDDGLVSPGMHVYGGNVIIGKTEPMISRTGEEAAVAQTNRDCSVRMKQMDKGRVDQVVLTMNSDKCPFVKVRVRCERIPEVGDKFSSRHGQKGTCGMLYRQEDLPFTCDGISPDIIMNPHAIPSRMTIGQLIECLLGKTCALIGDEGDGTPFVNESTVDKICEQLHAAGFQKYGNEALFNGMTGQLLDARLFIGPTYYQRLKHMVRDKTFARATGKTAALTRQPFQGRAKGGGLRFGEMERDCIISHGAAAFMRDRFYFNSDRFAVLVCSKCGYIISRGSVKPDVKVDAVQQSCDLCKTSAHVRVLRIPYAAKLLFQELMSMGIVAKFRMKGCDNDPQKVK</sequence>
<proteinExistence type="inferred from homology"/>
<reference evidence="17" key="1">
    <citation type="submission" date="2022-03" db="EMBL/GenBank/DDBJ databases">
        <title>Draft genome sequence of Aduncisulcus paluster, a free-living microaerophilic Fornicata.</title>
        <authorList>
            <person name="Yuyama I."/>
            <person name="Kume K."/>
            <person name="Tamura T."/>
            <person name="Inagaki Y."/>
            <person name="Hashimoto T."/>
        </authorList>
    </citation>
    <scope>NUCLEOTIDE SEQUENCE</scope>
    <source>
        <strain evidence="17">NY0171</strain>
    </source>
</reference>
<dbReference type="Pfam" id="PF04563">
    <property type="entry name" value="RNA_pol_Rpb2_1"/>
    <property type="match status" value="1"/>
</dbReference>
<organism evidence="17 18">
    <name type="scientific">Aduncisulcus paluster</name>
    <dbReference type="NCBI Taxonomy" id="2918883"/>
    <lineage>
        <taxon>Eukaryota</taxon>
        <taxon>Metamonada</taxon>
        <taxon>Carpediemonas-like organisms</taxon>
        <taxon>Aduncisulcus</taxon>
    </lineage>
</organism>
<dbReference type="Pfam" id="PF04566">
    <property type="entry name" value="RNA_pol_Rpb2_4"/>
    <property type="match status" value="1"/>
</dbReference>
<evidence type="ECO:0000313" key="17">
    <source>
        <dbReference type="EMBL" id="GKT28387.1"/>
    </source>
</evidence>
<dbReference type="EC" id="2.7.7.6" evidence="9"/>
<dbReference type="Gene3D" id="3.90.1110.10">
    <property type="entry name" value="RNA polymerase Rpb2, domain 2"/>
    <property type="match status" value="1"/>
</dbReference>
<dbReference type="GO" id="GO:0000428">
    <property type="term" value="C:DNA-directed RNA polymerase complex"/>
    <property type="evidence" value="ECO:0007669"/>
    <property type="project" value="UniProtKB-KW"/>
</dbReference>
<dbReference type="InterPro" id="IPR007645">
    <property type="entry name" value="RNA_pol_Rpb2_3"/>
</dbReference>
<dbReference type="PROSITE" id="PS01166">
    <property type="entry name" value="RNA_POL_BETA"/>
    <property type="match status" value="1"/>
</dbReference>
<feature type="domain" description="RNA polymerase Rpb2" evidence="12">
    <location>
        <begin position="263"/>
        <end position="401"/>
    </location>
</feature>
<dbReference type="Gene3D" id="2.40.50.150">
    <property type="match status" value="1"/>
</dbReference>
<comment type="function">
    <text evidence="9">DNA-dependent RNA polymerase catalyzes the transcription of DNA into RNA using the four ribonucleoside triphosphates as substrates.</text>
</comment>
<dbReference type="Pfam" id="PF04560">
    <property type="entry name" value="RNA_pol_Rpb2_7"/>
    <property type="match status" value="1"/>
</dbReference>
<feature type="domain" description="RNA polymerase beta subunit protrusion" evidence="13">
    <location>
        <begin position="24"/>
        <end position="436"/>
    </location>
</feature>
<keyword evidence="5" id="KW-0479">Metal-binding</keyword>
<dbReference type="InterPro" id="IPR037034">
    <property type="entry name" value="RNA_pol_Rpb2_2_sf"/>
</dbReference>
<evidence type="ECO:0000259" key="10">
    <source>
        <dbReference type="Pfam" id="PF00562"/>
    </source>
</evidence>
<dbReference type="InterPro" id="IPR007646">
    <property type="entry name" value="RNA_pol_Rpb2_4"/>
</dbReference>
<evidence type="ECO:0000259" key="14">
    <source>
        <dbReference type="Pfam" id="PF04565"/>
    </source>
</evidence>
<dbReference type="InterPro" id="IPR037033">
    <property type="entry name" value="DNA-dir_RNAP_su2_hyb_sf"/>
</dbReference>
<dbReference type="InterPro" id="IPR007642">
    <property type="entry name" value="RNA_pol_Rpb2_2"/>
</dbReference>
<evidence type="ECO:0000259" key="11">
    <source>
        <dbReference type="Pfam" id="PF04560"/>
    </source>
</evidence>
<feature type="domain" description="DNA-directed RNA polymerase subunit 2 hybrid-binding" evidence="10">
    <location>
        <begin position="805"/>
        <end position="1185"/>
    </location>
</feature>
<dbReference type="InterPro" id="IPR015712">
    <property type="entry name" value="DNA-dir_RNA_pol_su2"/>
</dbReference>
<evidence type="ECO:0000259" key="12">
    <source>
        <dbReference type="Pfam" id="PF04561"/>
    </source>
</evidence>
<accession>A0ABQ5K919</accession>
<keyword evidence="6" id="KW-0862">Zinc</keyword>
<dbReference type="Pfam" id="PF04565">
    <property type="entry name" value="RNA_pol_Rpb2_3"/>
    <property type="match status" value="1"/>
</dbReference>
<evidence type="ECO:0000256" key="8">
    <source>
        <dbReference type="RuleBase" id="RU000434"/>
    </source>
</evidence>
<feature type="domain" description="RNA polymerase Rpb2" evidence="14">
    <location>
        <begin position="499"/>
        <end position="563"/>
    </location>
</feature>
<dbReference type="InterPro" id="IPR007121">
    <property type="entry name" value="RNA_pol_bsu_CS"/>
</dbReference>
<keyword evidence="2 9" id="KW-0240">DNA-directed RNA polymerase</keyword>
<dbReference type="SUPFAM" id="SSF64484">
    <property type="entry name" value="beta and beta-prime subunits of DNA dependent RNA-polymerase"/>
    <property type="match status" value="1"/>
</dbReference>
<dbReference type="InterPro" id="IPR007641">
    <property type="entry name" value="RNA_pol_Rpb2_7"/>
</dbReference>
<dbReference type="InterPro" id="IPR007644">
    <property type="entry name" value="RNA_pol_bsu_protrusion"/>
</dbReference>
<dbReference type="Gene3D" id="2.40.270.10">
    <property type="entry name" value="DNA-directed RNA polymerase, subunit 2, domain 6"/>
    <property type="match status" value="1"/>
</dbReference>
<feature type="domain" description="RNA polymerase Rpb2" evidence="11">
    <location>
        <begin position="1187"/>
        <end position="1284"/>
    </location>
</feature>
<keyword evidence="18" id="KW-1185">Reference proteome</keyword>
<name>A0ABQ5K919_9EUKA</name>
<evidence type="ECO:0000256" key="7">
    <source>
        <dbReference type="ARBA" id="ARBA00023163"/>
    </source>
</evidence>
<protein>
    <recommendedName>
        <fullName evidence="9">DNA-directed RNA polymerase subunit beta</fullName>
        <ecNumber evidence="9">2.7.7.6</ecNumber>
    </recommendedName>
</protein>
<evidence type="ECO:0000256" key="3">
    <source>
        <dbReference type="ARBA" id="ARBA00022679"/>
    </source>
</evidence>
<dbReference type="EMBL" id="BQXS01007716">
    <property type="protein sequence ID" value="GKT28387.1"/>
    <property type="molecule type" value="Genomic_DNA"/>
</dbReference>
<evidence type="ECO:0000313" key="18">
    <source>
        <dbReference type="Proteomes" id="UP001057375"/>
    </source>
</evidence>
<evidence type="ECO:0000256" key="4">
    <source>
        <dbReference type="ARBA" id="ARBA00022695"/>
    </source>
</evidence>
<dbReference type="InterPro" id="IPR014724">
    <property type="entry name" value="RNA_pol_RPB2_OB-fold"/>
</dbReference>
<dbReference type="Gene3D" id="3.90.1800.10">
    <property type="entry name" value="RNA polymerase alpha subunit dimerisation domain"/>
    <property type="match status" value="1"/>
</dbReference>
<feature type="domain" description="RNA polymerase Rpb2" evidence="15">
    <location>
        <begin position="648"/>
        <end position="695"/>
    </location>
</feature>
<comment type="caution">
    <text evidence="17">The sequence shown here is derived from an EMBL/GenBank/DDBJ whole genome shotgun (WGS) entry which is preliminary data.</text>
</comment>
<feature type="domain" description="RNA polymerase Rpb2" evidence="16">
    <location>
        <begin position="744"/>
        <end position="798"/>
    </location>
</feature>
<comment type="similarity">
    <text evidence="1 8">Belongs to the RNA polymerase beta chain family.</text>
</comment>
<comment type="catalytic activity">
    <reaction evidence="9">
        <text>RNA(n) + a ribonucleoside 5'-triphosphate = RNA(n+1) + diphosphate</text>
        <dbReference type="Rhea" id="RHEA:21248"/>
        <dbReference type="Rhea" id="RHEA-COMP:14527"/>
        <dbReference type="Rhea" id="RHEA-COMP:17342"/>
        <dbReference type="ChEBI" id="CHEBI:33019"/>
        <dbReference type="ChEBI" id="CHEBI:61557"/>
        <dbReference type="ChEBI" id="CHEBI:140395"/>
        <dbReference type="EC" id="2.7.7.6"/>
    </reaction>
</comment>
<dbReference type="Pfam" id="PF04561">
    <property type="entry name" value="RNA_pol_Rpb2_2"/>
    <property type="match status" value="1"/>
</dbReference>
<evidence type="ECO:0000256" key="9">
    <source>
        <dbReference type="RuleBase" id="RU363031"/>
    </source>
</evidence>
<dbReference type="InterPro" id="IPR007120">
    <property type="entry name" value="DNA-dir_RNAP_su2_dom"/>
</dbReference>
<dbReference type="InterPro" id="IPR007647">
    <property type="entry name" value="RNA_pol_Rpb2_5"/>
</dbReference>
<keyword evidence="3 9" id="KW-0808">Transferase</keyword>
<evidence type="ECO:0000259" key="15">
    <source>
        <dbReference type="Pfam" id="PF04566"/>
    </source>
</evidence>
<gene>
    <name evidence="17" type="ORF">ADUPG1_004925</name>
</gene>
<dbReference type="CDD" id="cd00653">
    <property type="entry name" value="RNA_pol_B_RPB2"/>
    <property type="match status" value="1"/>
</dbReference>
<dbReference type="Proteomes" id="UP001057375">
    <property type="component" value="Unassembled WGS sequence"/>
</dbReference>
<keyword evidence="4 9" id="KW-0548">Nucleotidyltransferase</keyword>
<evidence type="ECO:0000259" key="13">
    <source>
        <dbReference type="Pfam" id="PF04563"/>
    </source>
</evidence>
<evidence type="ECO:0000259" key="16">
    <source>
        <dbReference type="Pfam" id="PF04567"/>
    </source>
</evidence>
<evidence type="ECO:0000256" key="2">
    <source>
        <dbReference type="ARBA" id="ARBA00022478"/>
    </source>
</evidence>
<dbReference type="Gene3D" id="3.90.1070.20">
    <property type="match status" value="1"/>
</dbReference>
<dbReference type="Pfam" id="PF04567">
    <property type="entry name" value="RNA_pol_Rpb2_5"/>
    <property type="match status" value="1"/>
</dbReference>
<evidence type="ECO:0000256" key="6">
    <source>
        <dbReference type="ARBA" id="ARBA00022833"/>
    </source>
</evidence>